<evidence type="ECO:0000256" key="5">
    <source>
        <dbReference type="ARBA" id="ARBA00022741"/>
    </source>
</evidence>
<dbReference type="FunFam" id="3.90.950.10:FF:000003">
    <property type="entry name" value="Inosine triphosphate pyrophosphatase"/>
    <property type="match status" value="1"/>
</dbReference>
<feature type="binding site" evidence="13">
    <location>
        <position position="75"/>
    </location>
    <ligand>
        <name>Mg(2+)</name>
        <dbReference type="ChEBI" id="CHEBI:18420"/>
    </ligand>
</feature>
<evidence type="ECO:0000313" key="14">
    <source>
        <dbReference type="EMBL" id="KAF6002998.1"/>
    </source>
</evidence>
<comment type="catalytic activity">
    <reaction evidence="12">
        <text>N(6)-hydroxy-dATP + H2O = N(6)-hydroxy-dAMP + diphosphate + H(+)</text>
        <dbReference type="Rhea" id="RHEA:83971"/>
        <dbReference type="ChEBI" id="CHEBI:15377"/>
        <dbReference type="ChEBI" id="CHEBI:15378"/>
        <dbReference type="ChEBI" id="CHEBI:33019"/>
        <dbReference type="ChEBI" id="CHEBI:233529"/>
        <dbReference type="ChEBI" id="CHEBI:233530"/>
    </reaction>
    <physiologicalReaction direction="left-to-right" evidence="12">
        <dbReference type="Rhea" id="RHEA:83972"/>
    </physiologicalReaction>
</comment>
<evidence type="ECO:0000256" key="2">
    <source>
        <dbReference type="ARBA" id="ARBA00008023"/>
    </source>
</evidence>
<comment type="cofactor">
    <cofactor evidence="13">
        <name>Mg(2+)</name>
        <dbReference type="ChEBI" id="CHEBI:18420"/>
    </cofactor>
    <cofactor evidence="13">
        <name>Mn(2+)</name>
        <dbReference type="ChEBI" id="CHEBI:29035"/>
    </cofactor>
    <text evidence="13">Binds 1 divalent metal cation per subunit; can use either Mg(2+) or Mn(2+).</text>
</comment>
<keyword evidence="15" id="KW-1185">Reference proteome</keyword>
<dbReference type="Gene3D" id="3.90.950.10">
    <property type="match status" value="1"/>
</dbReference>
<evidence type="ECO:0000256" key="13">
    <source>
        <dbReference type="HAMAP-Rule" id="MF_03148"/>
    </source>
</evidence>
<dbReference type="SUPFAM" id="SSF52972">
    <property type="entry name" value="ITPase-like"/>
    <property type="match status" value="1"/>
</dbReference>
<feature type="binding site" evidence="13">
    <location>
        <position position="59"/>
    </location>
    <ligand>
        <name>ITP</name>
        <dbReference type="ChEBI" id="CHEBI:61402"/>
    </ligand>
</feature>
<dbReference type="GO" id="GO:0036222">
    <property type="term" value="F:XTP diphosphatase activity"/>
    <property type="evidence" value="ECO:0007669"/>
    <property type="project" value="UniProtKB-UniRule"/>
</dbReference>
<organism evidence="14 15">
    <name type="scientific">Cyanidiococcus yangmingshanensis</name>
    <dbReference type="NCBI Taxonomy" id="2690220"/>
    <lineage>
        <taxon>Eukaryota</taxon>
        <taxon>Rhodophyta</taxon>
        <taxon>Bangiophyceae</taxon>
        <taxon>Cyanidiales</taxon>
        <taxon>Cyanidiaceae</taxon>
        <taxon>Cyanidiococcus</taxon>
    </lineage>
</organism>
<keyword evidence="6 13" id="KW-0378">Hydrolase</keyword>
<dbReference type="HAMAP" id="MF_03148">
    <property type="entry name" value="HAM1_NTPase"/>
    <property type="match status" value="1"/>
</dbReference>
<reference evidence="14 15" key="1">
    <citation type="journal article" date="2020" name="J. Phycol.">
        <title>Comparative genome analysis reveals Cyanidiococcus gen. nov., a new extremophilic red algal genus sister to Cyanidioschyzon (Cyanidioschyzonaceae, Rhodophyta).</title>
        <authorList>
            <person name="Liu S.-L."/>
            <person name="Chiang Y.-R."/>
            <person name="Yoon H.S."/>
            <person name="Fu H.-Y."/>
        </authorList>
    </citation>
    <scope>NUCLEOTIDE SEQUENCE [LARGE SCALE GENOMIC DNA]</scope>
    <source>
        <strain evidence="14 15">THAL066</strain>
    </source>
</reference>
<feature type="binding site" evidence="13">
    <location>
        <position position="174"/>
    </location>
    <ligand>
        <name>ITP</name>
        <dbReference type="ChEBI" id="CHEBI:61402"/>
    </ligand>
</feature>
<dbReference type="GO" id="GO:0005737">
    <property type="term" value="C:cytoplasm"/>
    <property type="evidence" value="ECO:0007669"/>
    <property type="project" value="UniProtKB-SubCell"/>
</dbReference>
<dbReference type="Proteomes" id="UP000530660">
    <property type="component" value="Unassembled WGS sequence"/>
</dbReference>
<sequence length="198" mass="21724">MSAEQSPTTTITFVTSNAKKLAELNAILRDLTGFQPPLNARNIDLPEIQGDPALIVREKCRYAAQIVQGPTLVEDTQLCFHAFGGLPGPYVKYFLQNLGSAGLEKLLMAWDDKGATAQCLFALANDSAAEPLVFCGQTPGRIVPPRGERNFGWDPIFQPDGSERTYAEMSEAEKNAISHRYRAAAALATHLRNTWTTR</sequence>
<keyword evidence="13" id="KW-0464">Manganese</keyword>
<comment type="subunit">
    <text evidence="13">Homodimer.</text>
</comment>
<protein>
    <recommendedName>
        <fullName evidence="13">Inosine triphosphate pyrophosphatase</fullName>
        <shortName evidence="13">ITPase</shortName>
        <shortName evidence="13">Inosine triphosphatase</shortName>
        <ecNumber evidence="13">3.6.1.66</ecNumber>
    </recommendedName>
    <alternativeName>
        <fullName evidence="13">Non-canonical purine NTP pyrophosphatase</fullName>
    </alternativeName>
    <alternativeName>
        <fullName evidence="13">Non-standard purine NTP pyrophosphatase</fullName>
    </alternativeName>
    <alternativeName>
        <fullName evidence="13">Nucleoside-triphosphate diphosphatase</fullName>
    </alternativeName>
    <alternativeName>
        <fullName evidence="13">Nucleoside-triphosphate pyrophosphatase</fullName>
        <shortName evidence="13">NTPase</shortName>
    </alternativeName>
    <alternativeName>
        <fullName evidence="13">XTP/dITP diphosphatase</fullName>
    </alternativeName>
</protein>
<comment type="catalytic activity">
    <reaction evidence="11">
        <text>dITP + H2O = dIMP + diphosphate + H(+)</text>
        <dbReference type="Rhea" id="RHEA:28342"/>
        <dbReference type="ChEBI" id="CHEBI:15377"/>
        <dbReference type="ChEBI" id="CHEBI:15378"/>
        <dbReference type="ChEBI" id="CHEBI:33019"/>
        <dbReference type="ChEBI" id="CHEBI:61194"/>
        <dbReference type="ChEBI" id="CHEBI:61382"/>
        <dbReference type="EC" id="3.6.1.66"/>
    </reaction>
    <physiologicalReaction direction="left-to-right" evidence="11">
        <dbReference type="Rhea" id="RHEA:28343"/>
    </physiologicalReaction>
</comment>
<comment type="similarity">
    <text evidence="2 13">Belongs to the HAM1 NTPase family.</text>
</comment>
<feature type="binding site" evidence="13">
    <location>
        <begin position="179"/>
        <end position="180"/>
    </location>
    <ligand>
        <name>ITP</name>
        <dbReference type="ChEBI" id="CHEBI:61402"/>
    </ligand>
</feature>
<accession>A0A7J7IIZ4</accession>
<dbReference type="GO" id="GO:0035870">
    <property type="term" value="F:dITP diphosphatase activity"/>
    <property type="evidence" value="ECO:0007669"/>
    <property type="project" value="UniProtKB-UniRule"/>
</dbReference>
<evidence type="ECO:0000256" key="7">
    <source>
        <dbReference type="ARBA" id="ARBA00022842"/>
    </source>
</evidence>
<dbReference type="AlphaFoldDB" id="A0A7J7IIZ4"/>
<dbReference type="EC" id="3.6.1.66" evidence="13"/>
<dbReference type="GO" id="GO:0036220">
    <property type="term" value="F:ITP diphosphatase activity"/>
    <property type="evidence" value="ECO:0007669"/>
    <property type="project" value="UniProtKB-UniRule"/>
</dbReference>
<feature type="binding site" evidence="13">
    <location>
        <position position="47"/>
    </location>
    <ligand>
        <name>Mg(2+)</name>
        <dbReference type="ChEBI" id="CHEBI:18420"/>
    </ligand>
</feature>
<evidence type="ECO:0000256" key="4">
    <source>
        <dbReference type="ARBA" id="ARBA00022723"/>
    </source>
</evidence>
<comment type="catalytic activity">
    <reaction evidence="13">
        <text>XTP + H2O = XMP + diphosphate + H(+)</text>
        <dbReference type="Rhea" id="RHEA:28610"/>
        <dbReference type="ChEBI" id="CHEBI:15377"/>
        <dbReference type="ChEBI" id="CHEBI:15378"/>
        <dbReference type="ChEBI" id="CHEBI:33019"/>
        <dbReference type="ChEBI" id="CHEBI:57464"/>
        <dbReference type="ChEBI" id="CHEBI:61314"/>
        <dbReference type="EC" id="3.6.1.66"/>
    </reaction>
</comment>
<evidence type="ECO:0000256" key="11">
    <source>
        <dbReference type="ARBA" id="ARBA00093255"/>
    </source>
</evidence>
<name>A0A7J7IIZ4_9RHOD</name>
<comment type="catalytic activity">
    <reaction evidence="10">
        <text>ITP + H2O = IMP + diphosphate + H(+)</text>
        <dbReference type="Rhea" id="RHEA:29399"/>
        <dbReference type="ChEBI" id="CHEBI:15377"/>
        <dbReference type="ChEBI" id="CHEBI:15378"/>
        <dbReference type="ChEBI" id="CHEBI:33019"/>
        <dbReference type="ChEBI" id="CHEBI:58053"/>
        <dbReference type="ChEBI" id="CHEBI:61402"/>
        <dbReference type="EC" id="3.6.1.66"/>
    </reaction>
    <physiologicalReaction direction="left-to-right" evidence="10">
        <dbReference type="Rhea" id="RHEA:29400"/>
    </physiologicalReaction>
</comment>
<evidence type="ECO:0000256" key="12">
    <source>
        <dbReference type="ARBA" id="ARBA00093271"/>
    </source>
</evidence>
<comment type="subcellular location">
    <subcellularLocation>
        <location evidence="1 13">Cytoplasm</location>
    </subcellularLocation>
</comment>
<evidence type="ECO:0000313" key="15">
    <source>
        <dbReference type="Proteomes" id="UP000530660"/>
    </source>
</evidence>
<feature type="binding site" evidence="13">
    <location>
        <begin position="15"/>
        <end position="20"/>
    </location>
    <ligand>
        <name>ITP</name>
        <dbReference type="ChEBI" id="CHEBI:61402"/>
    </ligand>
</feature>
<keyword evidence="4 13" id="KW-0479">Metal-binding</keyword>
<dbReference type="EMBL" id="VWRR01000008">
    <property type="protein sequence ID" value="KAF6002998.1"/>
    <property type="molecule type" value="Genomic_DNA"/>
</dbReference>
<comment type="function">
    <text evidence="13">Pyrophosphatase that hydrolyzes non-canonical purine nucleotides such as inosine triphosphate (ITP), deoxyinosine triphosphate (dITP) or xanthosine 5'-triphosphate (XTP) to their respective monophosphate derivatives. The enzyme does not distinguish between the deoxy- and ribose forms. Probably excludes non-canonical purines from RNA and DNA precursor pools, thus preventing their incorporation into RNA and DNA and avoiding chromosomal lesions.</text>
</comment>
<comment type="function">
    <text evidence="9">Pyrophosphatase that hydrolyzes the non-canonical purine nucleotides inosine triphosphate (ITP), deoxyinosine triphosphate (dITP) as well as 2'-deoxy-N-6-hydroxylaminopurine triphosphate (dHAPTP) and xanthosine 5'-triphosphate (XTP) to their respective monophosphate derivatives. The enzyme does not distinguish between the deoxy- and ribose forms. Probably excludes non-canonical purines from RNA and DNA precursor pools, thus preventing their incorporation into RNA and DNA and avoiding chromosomal lesions.</text>
</comment>
<keyword evidence="5 13" id="KW-0547">Nucleotide-binding</keyword>
<dbReference type="Pfam" id="PF01725">
    <property type="entry name" value="Ham1p_like"/>
    <property type="match status" value="1"/>
</dbReference>
<feature type="binding site" evidence="13">
    <location>
        <begin position="151"/>
        <end position="154"/>
    </location>
    <ligand>
        <name>ITP</name>
        <dbReference type="ChEBI" id="CHEBI:61402"/>
    </ligand>
</feature>
<evidence type="ECO:0000256" key="3">
    <source>
        <dbReference type="ARBA" id="ARBA00022490"/>
    </source>
</evidence>
<evidence type="ECO:0000256" key="10">
    <source>
        <dbReference type="ARBA" id="ARBA00093218"/>
    </source>
</evidence>
<evidence type="ECO:0000256" key="9">
    <source>
        <dbReference type="ARBA" id="ARBA00054940"/>
    </source>
</evidence>
<dbReference type="CDD" id="cd00515">
    <property type="entry name" value="HAM1"/>
    <property type="match status" value="1"/>
</dbReference>
<dbReference type="GO" id="GO:0000166">
    <property type="term" value="F:nucleotide binding"/>
    <property type="evidence" value="ECO:0007669"/>
    <property type="project" value="UniProtKB-KW"/>
</dbReference>
<dbReference type="GO" id="GO:0046872">
    <property type="term" value="F:metal ion binding"/>
    <property type="evidence" value="ECO:0007669"/>
    <property type="project" value="UniProtKB-KW"/>
</dbReference>
<keyword evidence="7 13" id="KW-0460">Magnesium</keyword>
<dbReference type="GO" id="GO:0009117">
    <property type="term" value="P:nucleotide metabolic process"/>
    <property type="evidence" value="ECO:0007669"/>
    <property type="project" value="UniProtKB-KW"/>
</dbReference>
<keyword evidence="8 13" id="KW-0546">Nucleotide metabolism</keyword>
<dbReference type="OrthoDB" id="6288734at2759"/>
<proteinExistence type="inferred from homology"/>
<evidence type="ECO:0000256" key="1">
    <source>
        <dbReference type="ARBA" id="ARBA00004496"/>
    </source>
</evidence>
<gene>
    <name evidence="14" type="ORF">F1559_002289</name>
</gene>
<dbReference type="InterPro" id="IPR029001">
    <property type="entry name" value="ITPase-like_fam"/>
</dbReference>
<dbReference type="InterPro" id="IPR002637">
    <property type="entry name" value="RdgB/HAM1"/>
</dbReference>
<feature type="binding site" evidence="13">
    <location>
        <begin position="75"/>
        <end position="76"/>
    </location>
    <ligand>
        <name>ITP</name>
        <dbReference type="ChEBI" id="CHEBI:61402"/>
    </ligand>
</feature>
<comment type="caution">
    <text evidence="14">The sequence shown here is derived from an EMBL/GenBank/DDBJ whole genome shotgun (WGS) entry which is preliminary data.</text>
</comment>
<evidence type="ECO:0000256" key="8">
    <source>
        <dbReference type="ARBA" id="ARBA00023080"/>
    </source>
</evidence>
<dbReference type="InterPro" id="IPR027502">
    <property type="entry name" value="ITPase"/>
</dbReference>
<keyword evidence="3 13" id="KW-0963">Cytoplasm</keyword>
<dbReference type="PANTHER" id="PTHR11067:SF9">
    <property type="entry name" value="INOSINE TRIPHOSPHATE PYROPHOSPHATASE"/>
    <property type="match status" value="1"/>
</dbReference>
<dbReference type="PANTHER" id="PTHR11067">
    <property type="entry name" value="INOSINE TRIPHOSPHATE PYROPHOSPHATASE/HAM1 PROTEIN"/>
    <property type="match status" value="1"/>
</dbReference>
<dbReference type="GO" id="GO:0009204">
    <property type="term" value="P:deoxyribonucleoside triphosphate catabolic process"/>
    <property type="evidence" value="ECO:0007669"/>
    <property type="project" value="UniProtKB-UniRule"/>
</dbReference>
<evidence type="ECO:0000256" key="6">
    <source>
        <dbReference type="ARBA" id="ARBA00022801"/>
    </source>
</evidence>